<protein>
    <submittedName>
        <fullName evidence="1">Uncharacterized protein</fullName>
    </submittedName>
</protein>
<gene>
    <name evidence="1" type="ORF">FOB26_11630</name>
</gene>
<evidence type="ECO:0000313" key="1">
    <source>
        <dbReference type="EMBL" id="NRF19709.1"/>
    </source>
</evidence>
<dbReference type="RefSeq" id="WP_172873622.1">
    <property type="nucleotide sequence ID" value="NZ_JABRWL010000005.1"/>
</dbReference>
<organism evidence="1 2">
    <name type="scientific">Agrobacterium pusense</name>
    <dbReference type="NCBI Taxonomy" id="648995"/>
    <lineage>
        <taxon>Bacteria</taxon>
        <taxon>Pseudomonadati</taxon>
        <taxon>Pseudomonadota</taxon>
        <taxon>Alphaproteobacteria</taxon>
        <taxon>Hyphomicrobiales</taxon>
        <taxon>Rhizobiaceae</taxon>
        <taxon>Rhizobium/Agrobacterium group</taxon>
        <taxon>Agrobacterium</taxon>
    </lineage>
</organism>
<reference evidence="1" key="1">
    <citation type="submission" date="2019-07" db="EMBL/GenBank/DDBJ databases">
        <title>FDA dAtabase for Regulatory Grade micrObial Sequences (FDA-ARGOS): Supporting development and validation of Infectious Disease Dx tests.</title>
        <authorList>
            <person name="Bachman M."/>
            <person name="Young C."/>
            <person name="Tallon L."/>
            <person name="Sadzewicz L."/>
            <person name="Vavikolanu K."/>
            <person name="Mehta A."/>
            <person name="Aluvathingal J."/>
            <person name="Nadendla S."/>
            <person name="Nandy P."/>
            <person name="Geyer C."/>
            <person name="Yan Y."/>
            <person name="Sichtig H."/>
        </authorList>
    </citation>
    <scope>NUCLEOTIDE SEQUENCE</scope>
    <source>
        <strain evidence="1">FDAARGOS_618</strain>
    </source>
</reference>
<name>A0AA44EJ19_9HYPH</name>
<comment type="caution">
    <text evidence="1">The sequence shown here is derived from an EMBL/GenBank/DDBJ whole genome shotgun (WGS) entry which is preliminary data.</text>
</comment>
<sequence length="250" mass="25753">MAGTAFIIPDINLSGYGLLRVMPPVPVFDNQLAGCWLFGSAWDGADDAGSDWSGNALDASVAGCTIGATSVTPTAAAYPLLPIKPNDLLNGGQQMTIMIVVTVPAGTVTTVPLIAANEGGASPYVQLLALPGADTVRAQNVTSSGNAQGDYLYTAADVELHATMYHCRWDNAAMKVKPGVVTGGIVKNSDVTVAYAGTGNGYFRLARTASAAFCPVHACFAYHGALTDSQIVEVYAAFKELAADYGLAVA</sequence>
<dbReference type="Proteomes" id="UP001155820">
    <property type="component" value="Unassembled WGS sequence"/>
</dbReference>
<keyword evidence="2" id="KW-1185">Reference proteome</keyword>
<accession>A0AA44EJ19</accession>
<evidence type="ECO:0000313" key="2">
    <source>
        <dbReference type="Proteomes" id="UP001155820"/>
    </source>
</evidence>
<dbReference type="EMBL" id="JABRWM010000006">
    <property type="protein sequence ID" value="NRF19709.1"/>
    <property type="molecule type" value="Genomic_DNA"/>
</dbReference>
<proteinExistence type="predicted"/>
<dbReference type="AlphaFoldDB" id="A0AA44EJ19"/>